<keyword evidence="8" id="KW-0289">Folate biosynthesis</keyword>
<keyword evidence="6" id="KW-0479">Metal-binding</keyword>
<evidence type="ECO:0000256" key="1">
    <source>
        <dbReference type="ARBA" id="ARBA00000012"/>
    </source>
</evidence>
<comment type="caution">
    <text evidence="10">The sequence shown here is derived from an EMBL/GenBank/DDBJ whole genome shotgun (WGS) entry which is preliminary data.</text>
</comment>
<dbReference type="Proteomes" id="UP000286985">
    <property type="component" value="Unassembled WGS sequence"/>
</dbReference>
<dbReference type="InterPro" id="IPR006390">
    <property type="entry name" value="DHP_synth_dom"/>
</dbReference>
<keyword evidence="5" id="KW-0808">Transferase</keyword>
<dbReference type="PROSITE" id="PS50972">
    <property type="entry name" value="PTERIN_BINDING"/>
    <property type="match status" value="1"/>
</dbReference>
<dbReference type="Gene3D" id="3.20.20.20">
    <property type="entry name" value="Dihydropteroate synthase-like"/>
    <property type="match status" value="1"/>
</dbReference>
<evidence type="ECO:0000256" key="2">
    <source>
        <dbReference type="ARBA" id="ARBA00001946"/>
    </source>
</evidence>
<dbReference type="AlphaFoldDB" id="A0A432XMV3"/>
<dbReference type="Pfam" id="PF00809">
    <property type="entry name" value="Pterin_bind"/>
    <property type="match status" value="1"/>
</dbReference>
<protein>
    <recommendedName>
        <fullName evidence="4">dihydropteroate synthase</fullName>
        <ecNumber evidence="4">2.5.1.15</ecNumber>
    </recommendedName>
</protein>
<evidence type="ECO:0000256" key="3">
    <source>
        <dbReference type="ARBA" id="ARBA00004763"/>
    </source>
</evidence>
<dbReference type="SUPFAM" id="SSF51717">
    <property type="entry name" value="Dihydropteroate synthetase-like"/>
    <property type="match status" value="1"/>
</dbReference>
<evidence type="ECO:0000313" key="10">
    <source>
        <dbReference type="EMBL" id="RUO50029.1"/>
    </source>
</evidence>
<evidence type="ECO:0000313" key="11">
    <source>
        <dbReference type="Proteomes" id="UP000286985"/>
    </source>
</evidence>
<dbReference type="NCBIfam" id="TIGR01496">
    <property type="entry name" value="DHPS"/>
    <property type="match status" value="1"/>
</dbReference>
<dbReference type="InterPro" id="IPR045031">
    <property type="entry name" value="DHP_synth-like"/>
</dbReference>
<organism evidence="10 11">
    <name type="scientific">Pseudidiomarina donghaiensis</name>
    <dbReference type="NCBI Taxonomy" id="519452"/>
    <lineage>
        <taxon>Bacteria</taxon>
        <taxon>Pseudomonadati</taxon>
        <taxon>Pseudomonadota</taxon>
        <taxon>Gammaproteobacteria</taxon>
        <taxon>Alteromonadales</taxon>
        <taxon>Idiomarinaceae</taxon>
        <taxon>Pseudidiomarina</taxon>
    </lineage>
</organism>
<comment type="catalytic activity">
    <reaction evidence="1">
        <text>(7,8-dihydropterin-6-yl)methyl diphosphate + 4-aminobenzoate = 7,8-dihydropteroate + diphosphate</text>
        <dbReference type="Rhea" id="RHEA:19949"/>
        <dbReference type="ChEBI" id="CHEBI:17836"/>
        <dbReference type="ChEBI" id="CHEBI:17839"/>
        <dbReference type="ChEBI" id="CHEBI:33019"/>
        <dbReference type="ChEBI" id="CHEBI:72950"/>
        <dbReference type="EC" id="2.5.1.15"/>
    </reaction>
</comment>
<dbReference type="PANTHER" id="PTHR20941:SF1">
    <property type="entry name" value="FOLIC ACID SYNTHESIS PROTEIN FOL1"/>
    <property type="match status" value="1"/>
</dbReference>
<dbReference type="GO" id="GO:0046872">
    <property type="term" value="F:metal ion binding"/>
    <property type="evidence" value="ECO:0007669"/>
    <property type="project" value="UniProtKB-KW"/>
</dbReference>
<evidence type="ECO:0000256" key="4">
    <source>
        <dbReference type="ARBA" id="ARBA00012458"/>
    </source>
</evidence>
<dbReference type="EMBL" id="PIPU01000001">
    <property type="protein sequence ID" value="RUO50029.1"/>
    <property type="molecule type" value="Genomic_DNA"/>
</dbReference>
<sequence length="262" mass="28625">MGIINTTPDSFSDGGRFNQLDAALRQAEQMVNDGVHWLDVGGESTRPGSSGVSAQEEIDRVIPLVEQLQSRFNVAISVDTCKTVVMAEALKHNVQMINDINALRDEGAEALLAQADGVKVCLMHMQGEPRTMQHEPRYDDVVVEVKQFLTSRVRACEAAGIQKTNIYLDPGFGFGKSVRHNYQLLKRLQAFHELQLPLLVGMSRKSMLGQVTDRPVDERLAGSIAAATIAAMKGAQIIRVHDVKETVDAMKIVAATLAGEFA</sequence>
<keyword evidence="11" id="KW-1185">Reference proteome</keyword>
<dbReference type="CDD" id="cd00739">
    <property type="entry name" value="DHPS"/>
    <property type="match status" value="1"/>
</dbReference>
<evidence type="ECO:0000256" key="6">
    <source>
        <dbReference type="ARBA" id="ARBA00022723"/>
    </source>
</evidence>
<evidence type="ECO:0000256" key="7">
    <source>
        <dbReference type="ARBA" id="ARBA00022842"/>
    </source>
</evidence>
<dbReference type="GO" id="GO:0046654">
    <property type="term" value="P:tetrahydrofolate biosynthetic process"/>
    <property type="evidence" value="ECO:0007669"/>
    <property type="project" value="TreeGrafter"/>
</dbReference>
<feature type="domain" description="Pterin-binding" evidence="9">
    <location>
        <begin position="1"/>
        <end position="251"/>
    </location>
</feature>
<comment type="cofactor">
    <cofactor evidence="2">
        <name>Mg(2+)</name>
        <dbReference type="ChEBI" id="CHEBI:18420"/>
    </cofactor>
</comment>
<dbReference type="InterPro" id="IPR011005">
    <property type="entry name" value="Dihydropteroate_synth-like_sf"/>
</dbReference>
<proteinExistence type="predicted"/>
<evidence type="ECO:0000256" key="5">
    <source>
        <dbReference type="ARBA" id="ARBA00022679"/>
    </source>
</evidence>
<comment type="pathway">
    <text evidence="3">Cofactor biosynthesis; tetrahydrofolate biosynthesis; 7,8-dihydrofolate from 2-amino-4-hydroxy-6-hydroxymethyl-7,8-dihydropteridine diphosphate and 4-aminobenzoate: step 1/2.</text>
</comment>
<evidence type="ECO:0000259" key="9">
    <source>
        <dbReference type="PROSITE" id="PS50972"/>
    </source>
</evidence>
<dbReference type="GO" id="GO:0046656">
    <property type="term" value="P:folic acid biosynthetic process"/>
    <property type="evidence" value="ECO:0007669"/>
    <property type="project" value="UniProtKB-KW"/>
</dbReference>
<reference evidence="11" key="1">
    <citation type="journal article" date="2018" name="Front. Microbiol.">
        <title>Genome-Based Analysis Reveals the Taxonomy and Diversity of the Family Idiomarinaceae.</title>
        <authorList>
            <person name="Liu Y."/>
            <person name="Lai Q."/>
            <person name="Shao Z."/>
        </authorList>
    </citation>
    <scope>NUCLEOTIDE SEQUENCE [LARGE SCALE GENOMIC DNA]</scope>
    <source>
        <strain evidence="11">908033</strain>
    </source>
</reference>
<gene>
    <name evidence="10" type="primary">folP</name>
    <name evidence="10" type="ORF">CWE24_03240</name>
</gene>
<name>A0A432XMV3_9GAMM</name>
<dbReference type="GO" id="GO:0004156">
    <property type="term" value="F:dihydropteroate synthase activity"/>
    <property type="evidence" value="ECO:0007669"/>
    <property type="project" value="UniProtKB-EC"/>
</dbReference>
<dbReference type="PANTHER" id="PTHR20941">
    <property type="entry name" value="FOLATE SYNTHESIS PROTEINS"/>
    <property type="match status" value="1"/>
</dbReference>
<keyword evidence="7" id="KW-0460">Magnesium</keyword>
<accession>A0A432XMV3</accession>
<evidence type="ECO:0000256" key="8">
    <source>
        <dbReference type="ARBA" id="ARBA00022909"/>
    </source>
</evidence>
<dbReference type="InterPro" id="IPR000489">
    <property type="entry name" value="Pterin-binding_dom"/>
</dbReference>
<dbReference type="EC" id="2.5.1.15" evidence="4"/>
<dbReference type="GO" id="GO:0005829">
    <property type="term" value="C:cytosol"/>
    <property type="evidence" value="ECO:0007669"/>
    <property type="project" value="TreeGrafter"/>
</dbReference>
<dbReference type="STRING" id="519452.SAMN04488139_0784"/>